<keyword evidence="2" id="KW-0472">Membrane</keyword>
<dbReference type="Proteomes" id="UP001500620">
    <property type="component" value="Unassembled WGS sequence"/>
</dbReference>
<evidence type="ECO:0000313" key="5">
    <source>
        <dbReference type="Proteomes" id="UP001500620"/>
    </source>
</evidence>
<evidence type="ECO:0000313" key="4">
    <source>
        <dbReference type="EMBL" id="GAA4244041.1"/>
    </source>
</evidence>
<comment type="caution">
    <text evidence="4">The sequence shown here is derived from an EMBL/GenBank/DDBJ whole genome shotgun (WGS) entry which is preliminary data.</text>
</comment>
<dbReference type="Pfam" id="PF00092">
    <property type="entry name" value="VWA"/>
    <property type="match status" value="1"/>
</dbReference>
<dbReference type="Pfam" id="PF13531">
    <property type="entry name" value="SBP_bac_11"/>
    <property type="match status" value="1"/>
</dbReference>
<evidence type="ECO:0000259" key="3">
    <source>
        <dbReference type="PROSITE" id="PS50234"/>
    </source>
</evidence>
<dbReference type="Gene3D" id="3.40.50.410">
    <property type="entry name" value="von Willebrand factor, type A domain"/>
    <property type="match status" value="1"/>
</dbReference>
<dbReference type="InterPro" id="IPR036465">
    <property type="entry name" value="vWFA_dom_sf"/>
</dbReference>
<keyword evidence="5" id="KW-1185">Reference proteome</keyword>
<organism evidence="4 5">
    <name type="scientific">Dactylosporangium darangshiense</name>
    <dbReference type="NCBI Taxonomy" id="579108"/>
    <lineage>
        <taxon>Bacteria</taxon>
        <taxon>Bacillati</taxon>
        <taxon>Actinomycetota</taxon>
        <taxon>Actinomycetes</taxon>
        <taxon>Micromonosporales</taxon>
        <taxon>Micromonosporaceae</taxon>
        <taxon>Dactylosporangium</taxon>
    </lineage>
</organism>
<evidence type="ECO:0000256" key="2">
    <source>
        <dbReference type="SAM" id="Phobius"/>
    </source>
</evidence>
<protein>
    <submittedName>
        <fullName evidence="4">Substrate-binding and VWA domain-containing protein</fullName>
    </submittedName>
</protein>
<accession>A0ABP8CVX8</accession>
<dbReference type="PROSITE" id="PS50234">
    <property type="entry name" value="VWFA"/>
    <property type="match status" value="1"/>
</dbReference>
<name>A0ABP8CVX8_9ACTN</name>
<reference evidence="5" key="1">
    <citation type="journal article" date="2019" name="Int. J. Syst. Evol. Microbiol.">
        <title>The Global Catalogue of Microorganisms (GCM) 10K type strain sequencing project: providing services to taxonomists for standard genome sequencing and annotation.</title>
        <authorList>
            <consortium name="The Broad Institute Genomics Platform"/>
            <consortium name="The Broad Institute Genome Sequencing Center for Infectious Disease"/>
            <person name="Wu L."/>
            <person name="Ma J."/>
        </authorList>
    </citation>
    <scope>NUCLEOTIDE SEQUENCE [LARGE SCALE GENOMIC DNA]</scope>
    <source>
        <strain evidence="5">JCM 17441</strain>
    </source>
</reference>
<keyword evidence="2" id="KW-1133">Transmembrane helix</keyword>
<feature type="transmembrane region" description="Helical" evidence="2">
    <location>
        <begin position="12"/>
        <end position="34"/>
    </location>
</feature>
<dbReference type="SMART" id="SM00327">
    <property type="entry name" value="VWA"/>
    <property type="match status" value="1"/>
</dbReference>
<dbReference type="EMBL" id="BAABAT010000001">
    <property type="protein sequence ID" value="GAA4244041.1"/>
    <property type="molecule type" value="Genomic_DNA"/>
</dbReference>
<dbReference type="SUPFAM" id="SSF53300">
    <property type="entry name" value="vWA-like"/>
    <property type="match status" value="1"/>
</dbReference>
<evidence type="ECO:0000256" key="1">
    <source>
        <dbReference type="SAM" id="MobiDB-lite"/>
    </source>
</evidence>
<keyword evidence="2" id="KW-0812">Transmembrane</keyword>
<sequence length="553" mass="56726">MQERQRSGLLRTPVIVVAVAVALVAVALVTVRVVNGAGGSCSGGVRLLVAAAPEIEPAVREVADRFAAGKPEVGGDCVQVQVKAADSADVAGLLAARAGGGVVPGASAAPSPAPGDVPTVWIPDSSAWLTRVQGVDREAFDAQVTSVAVSPVVFAASEPVATALGSHTVGAAQVGTLLGKVSAKQLQIGSVDPRRSTAGLAGAGLLYDSIVTDPKKLVDMVRAYRSIALAADQPTLLKNAAGGQAVITSEQQVLAAPAGDLVALPLDPAVTLDYPFAVVAGQPPASLAAAEMLRATLANADRGAFARRGFRGADGSTGATFPTGHGVSQGESQVRPLSDERKITDVLGYWNATTAPSRVLTLVDVTSSMNRPIVKGGPARLEVLRKTATDGLGLFTDDSELGLWAYASGLPGGKDYQQVVPVSQLNKGQRARLTSAVAAAKAAPTDVCGLYDTVLAAYQSLKEGYKEGRSNTVVVFTDGSNSKSGMSLETLQLELERATDPTRPVRVVLLGIGPDVHKEELDAIAATTGGRAFVVQDPEQIGNIFLQALIRSS</sequence>
<feature type="region of interest" description="Disordered" evidence="1">
    <location>
        <begin position="317"/>
        <end position="336"/>
    </location>
</feature>
<feature type="domain" description="VWFA" evidence="3">
    <location>
        <begin position="358"/>
        <end position="549"/>
    </location>
</feature>
<proteinExistence type="predicted"/>
<gene>
    <name evidence="4" type="ORF">GCM10022255_005490</name>
</gene>
<dbReference type="InterPro" id="IPR002035">
    <property type="entry name" value="VWF_A"/>
</dbReference>